<name>A0A6C0JBV4_9ZZZZ</name>
<sequence length="107" mass="12066">MNSLKLFNSLCTPAQLYLGMSVLAVFTQCYQNVGNPNVFACGLMKAGTPINNIFYIVFEVLYVLGWTYLLNILCKKGYNQLSWLLVLLPFFAMFILIGLVIVTLQNN</sequence>
<keyword evidence="1" id="KW-0812">Transmembrane</keyword>
<organism evidence="2">
    <name type="scientific">viral metagenome</name>
    <dbReference type="NCBI Taxonomy" id="1070528"/>
    <lineage>
        <taxon>unclassified sequences</taxon>
        <taxon>metagenomes</taxon>
        <taxon>organismal metagenomes</taxon>
    </lineage>
</organism>
<dbReference type="EMBL" id="MN740356">
    <property type="protein sequence ID" value="QHU02301.1"/>
    <property type="molecule type" value="Genomic_DNA"/>
</dbReference>
<evidence type="ECO:0000313" key="2">
    <source>
        <dbReference type="EMBL" id="QHU02301.1"/>
    </source>
</evidence>
<proteinExistence type="predicted"/>
<evidence type="ECO:0000256" key="1">
    <source>
        <dbReference type="SAM" id="Phobius"/>
    </source>
</evidence>
<accession>A0A6C0JBV4</accession>
<feature type="transmembrane region" description="Helical" evidence="1">
    <location>
        <begin position="53"/>
        <end position="74"/>
    </location>
</feature>
<dbReference type="AlphaFoldDB" id="A0A6C0JBV4"/>
<keyword evidence="1" id="KW-1133">Transmembrane helix</keyword>
<keyword evidence="1" id="KW-0472">Membrane</keyword>
<feature type="transmembrane region" description="Helical" evidence="1">
    <location>
        <begin position="81"/>
        <end position="104"/>
    </location>
</feature>
<protein>
    <submittedName>
        <fullName evidence="2">Uncharacterized protein</fullName>
    </submittedName>
</protein>
<reference evidence="2" key="1">
    <citation type="journal article" date="2020" name="Nature">
        <title>Giant virus diversity and host interactions through global metagenomics.</title>
        <authorList>
            <person name="Schulz F."/>
            <person name="Roux S."/>
            <person name="Paez-Espino D."/>
            <person name="Jungbluth S."/>
            <person name="Walsh D.A."/>
            <person name="Denef V.J."/>
            <person name="McMahon K.D."/>
            <person name="Konstantinidis K.T."/>
            <person name="Eloe-Fadrosh E.A."/>
            <person name="Kyrpides N.C."/>
            <person name="Woyke T."/>
        </authorList>
    </citation>
    <scope>NUCLEOTIDE SEQUENCE</scope>
    <source>
        <strain evidence="2">GVMAG-M-3300025880-75</strain>
    </source>
</reference>